<dbReference type="Gene3D" id="1.20.5.4130">
    <property type="match status" value="1"/>
</dbReference>
<dbReference type="PRINTS" id="PR00364">
    <property type="entry name" value="DISEASERSIST"/>
</dbReference>
<dbReference type="Pfam" id="PF23598">
    <property type="entry name" value="LRR_14"/>
    <property type="match status" value="1"/>
</dbReference>
<dbReference type="Gene3D" id="1.10.10.10">
    <property type="entry name" value="Winged helix-like DNA-binding domain superfamily/Winged helix DNA-binding domain"/>
    <property type="match status" value="1"/>
</dbReference>
<dbReference type="Gene3D" id="3.80.10.10">
    <property type="entry name" value="Ribonuclease Inhibitor"/>
    <property type="match status" value="1"/>
</dbReference>
<dbReference type="Gene3D" id="3.40.50.300">
    <property type="entry name" value="P-loop containing nucleotide triphosphate hydrolases"/>
    <property type="match status" value="1"/>
</dbReference>
<feature type="compositionally biased region" description="Basic residues" evidence="7">
    <location>
        <begin position="985"/>
        <end position="994"/>
    </location>
</feature>
<keyword evidence="4" id="KW-0547">Nucleotide-binding</keyword>
<evidence type="ECO:0000256" key="1">
    <source>
        <dbReference type="ARBA" id="ARBA00008894"/>
    </source>
</evidence>
<dbReference type="SUPFAM" id="SSF52540">
    <property type="entry name" value="P-loop containing nucleoside triphosphate hydrolases"/>
    <property type="match status" value="1"/>
</dbReference>
<sequence>MDLVTGAMGILAPKLLELLRHEYNLQTGVRKEARTLAQELEYIDAFLRKVADVPWDRLDEQVKVWAREVREASYDMEDALDIFLMHVEIHEPDDDQSMLRRALKMIGSLFIKGKPRHDIAVVIQGIKKQLQEVAERRARYKIDDSLVKPVAATSSTMDPRLAAMYHQVSQLIGIDKSRDQVISMLSYQHGSTVKIKTVSVVGVGGLGKTTLAKAVYEELKEGFDCGAFVPVGQKPDLKRIFKDILLDLDKGYYTRNNLNMDELDERRLIEEIREFLKEKRYFIVIDDIWEKPSWEIIKLVLVENNCGSRIITTTRNSEVAKETGEVYKLQPLSYYHSRKLFYTRIFGGEGKCPGVHSDEVSDKILKKCDGIPLAIITMASLLTGKSREVWSEIYNDIGFGQHKDNMHVENTMRILSFSYYDLPSHLRTCLLYLSAFPEDYVVEKDPLIWKWIAEGFVYKKQGNGLYELGERYFNDLINRSMIQAVEYEHDGIVEGCRVHDMVLDLIRSLSCHENCVTILDNNAEGLLSQNKWVPLLSFKLLRVLAIEDCQFKEGCHIENLGNLLHLRYLSLRNTTVSELPKQIGNLKFLQTLDLGRGQIKELPSSIVRLTQLVCLSCDGWGCLQRVPDGIGKLTSLEQLTIFFGNGYDDDEYKNNVRMFVKELGNLRELRVLHISLFFVDESVRRFLVESLRNLHKIHHIKLESSEFYVDVERAMWKAAGVMLPQHLCHLSFERLFQFPRLPSWIINRLHHLSYLSLRVNTIDELDLKLLGSLTELRYLKLDQTKGTATVDKINAGDVFFQKLRWFVMRHVMVQFQHEEDLTFSFHMWNGIDPMPFGSRRNNSCSLPSAVMPNLQVLETAVFVRALKDGNGDCSIIGLEYLTCLRKVSSIIHCRGASAIQVEETEAELQCAINDHPNRPTFTGYRRSEGEMALSVQDEESKDNSLPTEVEQEGHGKDKEYEEDHDKDENKDDEEEGEGEDQKGTSMRKRRRTED</sequence>
<evidence type="ECO:0000256" key="3">
    <source>
        <dbReference type="ARBA" id="ARBA00022737"/>
    </source>
</evidence>
<dbReference type="FunFam" id="1.10.10.10:FF:000322">
    <property type="entry name" value="Probable disease resistance protein At1g63360"/>
    <property type="match status" value="1"/>
</dbReference>
<reference evidence="12 13" key="1">
    <citation type="submission" date="2016-09" db="EMBL/GenBank/DDBJ databases">
        <title>The draft genome of Dichanthelium oligosanthes: A C3 panicoid grass species.</title>
        <authorList>
            <person name="Studer A.J."/>
            <person name="Schnable J.C."/>
            <person name="Brutnell T.P."/>
        </authorList>
    </citation>
    <scope>NUCLEOTIDE SEQUENCE [LARGE SCALE GENOMIC DNA]</scope>
    <source>
        <strain evidence="13">cv. Kellogg 1175</strain>
        <tissue evidence="12">Leaf</tissue>
    </source>
</reference>
<proteinExistence type="inferred from homology"/>
<gene>
    <name evidence="12" type="ORF">BAE44_0020807</name>
</gene>
<dbReference type="EMBL" id="LWDX02057509">
    <property type="protein sequence ID" value="OEL18174.1"/>
    <property type="molecule type" value="Genomic_DNA"/>
</dbReference>
<evidence type="ECO:0000256" key="5">
    <source>
        <dbReference type="ARBA" id="ARBA00022821"/>
    </source>
</evidence>
<evidence type="ECO:0000313" key="12">
    <source>
        <dbReference type="EMBL" id="OEL18174.1"/>
    </source>
</evidence>
<dbReference type="AlphaFoldDB" id="A0A1E5UZG6"/>
<evidence type="ECO:0000259" key="9">
    <source>
        <dbReference type="Pfam" id="PF18052"/>
    </source>
</evidence>
<feature type="domain" description="NB-ARC" evidence="8">
    <location>
        <begin position="177"/>
        <end position="332"/>
    </location>
</feature>
<dbReference type="PANTHER" id="PTHR23155">
    <property type="entry name" value="DISEASE RESISTANCE PROTEIN RP"/>
    <property type="match status" value="1"/>
</dbReference>
<comment type="caution">
    <text evidence="12">The sequence shown here is derived from an EMBL/GenBank/DDBJ whole genome shotgun (WGS) entry which is preliminary data.</text>
</comment>
<protein>
    <submittedName>
        <fullName evidence="12">Disease resistance RPP13-like protein 4</fullName>
    </submittedName>
</protein>
<keyword evidence="2" id="KW-0433">Leucine-rich repeat</keyword>
<organism evidence="12 13">
    <name type="scientific">Dichanthelium oligosanthes</name>
    <dbReference type="NCBI Taxonomy" id="888268"/>
    <lineage>
        <taxon>Eukaryota</taxon>
        <taxon>Viridiplantae</taxon>
        <taxon>Streptophyta</taxon>
        <taxon>Embryophyta</taxon>
        <taxon>Tracheophyta</taxon>
        <taxon>Spermatophyta</taxon>
        <taxon>Magnoliopsida</taxon>
        <taxon>Liliopsida</taxon>
        <taxon>Poales</taxon>
        <taxon>Poaceae</taxon>
        <taxon>PACMAD clade</taxon>
        <taxon>Panicoideae</taxon>
        <taxon>Panicodae</taxon>
        <taxon>Paniceae</taxon>
        <taxon>Dichantheliinae</taxon>
        <taxon>Dichanthelium</taxon>
    </lineage>
</organism>
<dbReference type="Pfam" id="PF23559">
    <property type="entry name" value="WHD_DRP"/>
    <property type="match status" value="1"/>
</dbReference>
<feature type="compositionally biased region" description="Basic and acidic residues" evidence="7">
    <location>
        <begin position="951"/>
        <end position="969"/>
    </location>
</feature>
<comment type="similarity">
    <text evidence="1">Belongs to the disease resistance NB-LRR family.</text>
</comment>
<dbReference type="Gene3D" id="1.10.8.430">
    <property type="entry name" value="Helical domain of apoptotic protease-activating factors"/>
    <property type="match status" value="1"/>
</dbReference>
<dbReference type="PANTHER" id="PTHR23155:SF1116">
    <property type="entry name" value="OS12G0273300 PROTEIN"/>
    <property type="match status" value="1"/>
</dbReference>
<dbReference type="InterPro" id="IPR041118">
    <property type="entry name" value="Rx_N"/>
</dbReference>
<keyword evidence="5" id="KW-0611">Plant defense</keyword>
<dbReference type="InterPro" id="IPR042197">
    <property type="entry name" value="Apaf_helical"/>
</dbReference>
<evidence type="ECO:0000313" key="13">
    <source>
        <dbReference type="Proteomes" id="UP000095767"/>
    </source>
</evidence>
<dbReference type="GO" id="GO:0002758">
    <property type="term" value="P:innate immune response-activating signaling pathway"/>
    <property type="evidence" value="ECO:0007669"/>
    <property type="project" value="UniProtKB-ARBA"/>
</dbReference>
<dbReference type="FunFam" id="3.40.50.300:FF:001091">
    <property type="entry name" value="Probable disease resistance protein At1g61300"/>
    <property type="match status" value="1"/>
</dbReference>
<evidence type="ECO:0000259" key="10">
    <source>
        <dbReference type="Pfam" id="PF23559"/>
    </source>
</evidence>
<feature type="domain" description="Disease resistance N-terminal" evidence="9">
    <location>
        <begin position="7"/>
        <end position="92"/>
    </location>
</feature>
<dbReference type="GO" id="GO:0043531">
    <property type="term" value="F:ADP binding"/>
    <property type="evidence" value="ECO:0007669"/>
    <property type="project" value="InterPro"/>
</dbReference>
<dbReference type="InterPro" id="IPR055414">
    <property type="entry name" value="LRR_R13L4/SHOC2-like"/>
</dbReference>
<dbReference type="InterPro" id="IPR027417">
    <property type="entry name" value="P-loop_NTPase"/>
</dbReference>
<dbReference type="CDD" id="cd14798">
    <property type="entry name" value="RX-CC_like"/>
    <property type="match status" value="1"/>
</dbReference>
<dbReference type="InterPro" id="IPR032675">
    <property type="entry name" value="LRR_dom_sf"/>
</dbReference>
<dbReference type="InterPro" id="IPR036388">
    <property type="entry name" value="WH-like_DNA-bd_sf"/>
</dbReference>
<evidence type="ECO:0000256" key="6">
    <source>
        <dbReference type="ARBA" id="ARBA00023054"/>
    </source>
</evidence>
<dbReference type="InterPro" id="IPR044974">
    <property type="entry name" value="Disease_R_plants"/>
</dbReference>
<dbReference type="InterPro" id="IPR058922">
    <property type="entry name" value="WHD_DRP"/>
</dbReference>
<dbReference type="GO" id="GO:0042742">
    <property type="term" value="P:defense response to bacterium"/>
    <property type="evidence" value="ECO:0007669"/>
    <property type="project" value="UniProtKB-ARBA"/>
</dbReference>
<dbReference type="Pfam" id="PF00931">
    <property type="entry name" value="NB-ARC"/>
    <property type="match status" value="1"/>
</dbReference>
<evidence type="ECO:0000256" key="7">
    <source>
        <dbReference type="SAM" id="MobiDB-lite"/>
    </source>
</evidence>
<evidence type="ECO:0000259" key="11">
    <source>
        <dbReference type="Pfam" id="PF23598"/>
    </source>
</evidence>
<dbReference type="OrthoDB" id="599337at2759"/>
<feature type="domain" description="Disease resistance protein winged helix" evidence="10">
    <location>
        <begin position="436"/>
        <end position="506"/>
    </location>
</feature>
<evidence type="ECO:0000256" key="2">
    <source>
        <dbReference type="ARBA" id="ARBA00022614"/>
    </source>
</evidence>
<accession>A0A1E5UZG6</accession>
<evidence type="ECO:0000256" key="4">
    <source>
        <dbReference type="ARBA" id="ARBA00022741"/>
    </source>
</evidence>
<dbReference type="SUPFAM" id="SSF52047">
    <property type="entry name" value="RNI-like"/>
    <property type="match status" value="1"/>
</dbReference>
<dbReference type="Proteomes" id="UP000095767">
    <property type="component" value="Unassembled WGS sequence"/>
</dbReference>
<name>A0A1E5UZG6_9POAL</name>
<keyword evidence="3" id="KW-0677">Repeat</keyword>
<dbReference type="InterPro" id="IPR038005">
    <property type="entry name" value="RX-like_CC"/>
</dbReference>
<dbReference type="Pfam" id="PF18052">
    <property type="entry name" value="Rx_N"/>
    <property type="match status" value="1"/>
</dbReference>
<keyword evidence="13" id="KW-1185">Reference proteome</keyword>
<dbReference type="GO" id="GO:0009626">
    <property type="term" value="P:plant-type hypersensitive response"/>
    <property type="evidence" value="ECO:0007669"/>
    <property type="project" value="UniProtKB-ARBA"/>
</dbReference>
<feature type="region of interest" description="Disordered" evidence="7">
    <location>
        <begin position="931"/>
        <end position="994"/>
    </location>
</feature>
<keyword evidence="6" id="KW-0175">Coiled coil</keyword>
<evidence type="ECO:0000259" key="8">
    <source>
        <dbReference type="Pfam" id="PF00931"/>
    </source>
</evidence>
<feature type="domain" description="Disease resistance R13L4/SHOC-2-like LRR" evidence="11">
    <location>
        <begin position="530"/>
        <end position="921"/>
    </location>
</feature>
<dbReference type="InterPro" id="IPR002182">
    <property type="entry name" value="NB-ARC"/>
</dbReference>